<proteinExistence type="predicted"/>
<accession>A0A915KA03</accession>
<feature type="region of interest" description="Disordered" evidence="1">
    <location>
        <begin position="56"/>
        <end position="80"/>
    </location>
</feature>
<organism evidence="2 3">
    <name type="scientific">Romanomermis culicivorax</name>
    <name type="common">Nematode worm</name>
    <dbReference type="NCBI Taxonomy" id="13658"/>
    <lineage>
        <taxon>Eukaryota</taxon>
        <taxon>Metazoa</taxon>
        <taxon>Ecdysozoa</taxon>
        <taxon>Nematoda</taxon>
        <taxon>Enoplea</taxon>
        <taxon>Dorylaimia</taxon>
        <taxon>Mermithida</taxon>
        <taxon>Mermithoidea</taxon>
        <taxon>Mermithidae</taxon>
        <taxon>Romanomermis</taxon>
    </lineage>
</organism>
<sequence length="80" mass="9230">MAKTLQTCQKNHPRKFCASNNLQHKIEYFNSSGLPGQKNFNYTNVHKEINMPDLISKALNHDDPDPPPQLFSYKEQEELG</sequence>
<keyword evidence="2" id="KW-1185">Reference proteome</keyword>
<evidence type="ECO:0000313" key="3">
    <source>
        <dbReference type="WBParaSite" id="nRc.2.0.1.t35527-RA"/>
    </source>
</evidence>
<protein>
    <submittedName>
        <fullName evidence="3">Uncharacterized protein</fullName>
    </submittedName>
</protein>
<dbReference type="Proteomes" id="UP000887565">
    <property type="component" value="Unplaced"/>
</dbReference>
<evidence type="ECO:0000313" key="2">
    <source>
        <dbReference type="Proteomes" id="UP000887565"/>
    </source>
</evidence>
<name>A0A915KA03_ROMCU</name>
<reference evidence="3" key="1">
    <citation type="submission" date="2022-11" db="UniProtKB">
        <authorList>
            <consortium name="WormBaseParasite"/>
        </authorList>
    </citation>
    <scope>IDENTIFICATION</scope>
</reference>
<dbReference type="WBParaSite" id="nRc.2.0.1.t35527-RA">
    <property type="protein sequence ID" value="nRc.2.0.1.t35527-RA"/>
    <property type="gene ID" value="nRc.2.0.1.g35527"/>
</dbReference>
<evidence type="ECO:0000256" key="1">
    <source>
        <dbReference type="SAM" id="MobiDB-lite"/>
    </source>
</evidence>
<dbReference type="AlphaFoldDB" id="A0A915KA03"/>